<dbReference type="Proteomes" id="UP001153328">
    <property type="component" value="Unassembled WGS sequence"/>
</dbReference>
<name>A0A9W4MH22_9ACTN</name>
<organism evidence="1 2">
    <name type="scientific">Actinacidiphila bryophytorum</name>
    <dbReference type="NCBI Taxonomy" id="1436133"/>
    <lineage>
        <taxon>Bacteria</taxon>
        <taxon>Bacillati</taxon>
        <taxon>Actinomycetota</taxon>
        <taxon>Actinomycetes</taxon>
        <taxon>Kitasatosporales</taxon>
        <taxon>Streptomycetaceae</taxon>
        <taxon>Actinacidiphila</taxon>
    </lineage>
</organism>
<dbReference type="EMBL" id="CAJVAX010000017">
    <property type="protein sequence ID" value="CAG7642312.1"/>
    <property type="molecule type" value="Genomic_DNA"/>
</dbReference>
<accession>A0A9W4MH22</accession>
<dbReference type="AlphaFoldDB" id="A0A9W4MH22"/>
<comment type="caution">
    <text evidence="1">The sequence shown here is derived from an EMBL/GenBank/DDBJ whole genome shotgun (WGS) entry which is preliminary data.</text>
</comment>
<keyword evidence="2" id="KW-1185">Reference proteome</keyword>
<reference evidence="1" key="1">
    <citation type="submission" date="2021-06" db="EMBL/GenBank/DDBJ databases">
        <authorList>
            <person name="Arsene-Ploetze F."/>
        </authorList>
    </citation>
    <scope>NUCLEOTIDE SEQUENCE</scope>
    <source>
        <strain evidence="1">SBRY1</strain>
    </source>
</reference>
<protein>
    <submittedName>
        <fullName evidence="1">Uncharacterized protein</fullName>
    </submittedName>
</protein>
<evidence type="ECO:0000313" key="2">
    <source>
        <dbReference type="Proteomes" id="UP001153328"/>
    </source>
</evidence>
<gene>
    <name evidence="1" type="ORF">SBRY_30635</name>
</gene>
<evidence type="ECO:0000313" key="1">
    <source>
        <dbReference type="EMBL" id="CAG7642312.1"/>
    </source>
</evidence>
<sequence>MEGDVGLDVAAAGGFGRGGLHGGQCVVQGSYVLGAGPAGGEPGRLGLDDPAQFARVAQQCRGVPGLLPAQDVAVQVVPELGGQDARAGAGAHLQHPLGHQSLDRFPQRAPADADLGREQVLDRQRMPRFPHAAHDAAAELVDHALMHGRETHHDLRSPLDVIHRII</sequence>
<proteinExistence type="predicted"/>